<keyword evidence="1" id="KW-1133">Transmembrane helix</keyword>
<protein>
    <submittedName>
        <fullName evidence="2">Uncharacterized protein</fullName>
    </submittedName>
</protein>
<dbReference type="GeneID" id="37107956"/>
<gene>
    <name evidence="2" type="ORF">BO94DRAFT_152862</name>
</gene>
<sequence length="82" mass="9417">MAELALVQKSRMLSSSKARRLLHLPGRFLHHLLTYLVFMHICLFLFSFLFFSSFFLSFVASEMTICLSEAISASGQVYYMAL</sequence>
<evidence type="ECO:0000256" key="1">
    <source>
        <dbReference type="SAM" id="Phobius"/>
    </source>
</evidence>
<keyword evidence="3" id="KW-1185">Reference proteome</keyword>
<dbReference type="Proteomes" id="UP000246702">
    <property type="component" value="Unassembled WGS sequence"/>
</dbReference>
<dbReference type="RefSeq" id="XP_025465528.1">
    <property type="nucleotide sequence ID" value="XM_025605813.1"/>
</dbReference>
<dbReference type="EMBL" id="MSFK01000021">
    <property type="protein sequence ID" value="PWY80926.1"/>
    <property type="molecule type" value="Genomic_DNA"/>
</dbReference>
<proteinExistence type="predicted"/>
<comment type="caution">
    <text evidence="2">The sequence shown here is derived from an EMBL/GenBank/DDBJ whole genome shotgun (WGS) entry which is preliminary data.</text>
</comment>
<feature type="transmembrane region" description="Helical" evidence="1">
    <location>
        <begin position="32"/>
        <end position="59"/>
    </location>
</feature>
<organism evidence="2 3">
    <name type="scientific">Aspergillus sclerotioniger CBS 115572</name>
    <dbReference type="NCBI Taxonomy" id="1450535"/>
    <lineage>
        <taxon>Eukaryota</taxon>
        <taxon>Fungi</taxon>
        <taxon>Dikarya</taxon>
        <taxon>Ascomycota</taxon>
        <taxon>Pezizomycotina</taxon>
        <taxon>Eurotiomycetes</taxon>
        <taxon>Eurotiomycetidae</taxon>
        <taxon>Eurotiales</taxon>
        <taxon>Aspergillaceae</taxon>
        <taxon>Aspergillus</taxon>
        <taxon>Aspergillus subgen. Circumdati</taxon>
    </lineage>
</organism>
<reference evidence="2 3" key="1">
    <citation type="submission" date="2016-12" db="EMBL/GenBank/DDBJ databases">
        <title>The genomes of Aspergillus section Nigri reveals drivers in fungal speciation.</title>
        <authorList>
            <consortium name="DOE Joint Genome Institute"/>
            <person name="Vesth T.C."/>
            <person name="Nybo J."/>
            <person name="Theobald S."/>
            <person name="Brandl J."/>
            <person name="Frisvad J.C."/>
            <person name="Nielsen K.F."/>
            <person name="Lyhne E.K."/>
            <person name="Kogle M.E."/>
            <person name="Kuo A."/>
            <person name="Riley R."/>
            <person name="Clum A."/>
            <person name="Nolan M."/>
            <person name="Lipzen A."/>
            <person name="Salamov A."/>
            <person name="Henrissat B."/>
            <person name="Wiebenga A."/>
            <person name="De Vries R.P."/>
            <person name="Grigoriev I.V."/>
            <person name="Mortensen U.H."/>
            <person name="Andersen M.R."/>
            <person name="Baker S.E."/>
        </authorList>
    </citation>
    <scope>NUCLEOTIDE SEQUENCE [LARGE SCALE GENOMIC DNA]</scope>
    <source>
        <strain evidence="2 3">CBS 115572</strain>
    </source>
</reference>
<evidence type="ECO:0000313" key="3">
    <source>
        <dbReference type="Proteomes" id="UP000246702"/>
    </source>
</evidence>
<name>A0A317W2V7_9EURO</name>
<keyword evidence="1" id="KW-0812">Transmembrane</keyword>
<accession>A0A317W2V7</accession>
<evidence type="ECO:0000313" key="2">
    <source>
        <dbReference type="EMBL" id="PWY80926.1"/>
    </source>
</evidence>
<dbReference type="AlphaFoldDB" id="A0A317W2V7"/>
<keyword evidence="1" id="KW-0472">Membrane</keyword>